<feature type="compositionally biased region" description="Polar residues" evidence="6">
    <location>
        <begin position="300"/>
        <end position="313"/>
    </location>
</feature>
<evidence type="ECO:0000256" key="3">
    <source>
        <dbReference type="ARBA" id="ARBA00023125"/>
    </source>
</evidence>
<keyword evidence="4" id="KW-0804">Transcription</keyword>
<keyword evidence="3" id="KW-0238">DNA-binding</keyword>
<keyword evidence="8" id="KW-1185">Reference proteome</keyword>
<feature type="compositionally biased region" description="Low complexity" evidence="6">
    <location>
        <begin position="314"/>
        <end position="328"/>
    </location>
</feature>
<evidence type="ECO:0000256" key="5">
    <source>
        <dbReference type="ARBA" id="ARBA00023242"/>
    </source>
</evidence>
<evidence type="ECO:0000313" key="7">
    <source>
        <dbReference type="EMBL" id="GFR59912.1"/>
    </source>
</evidence>
<feature type="region of interest" description="Disordered" evidence="6">
    <location>
        <begin position="348"/>
        <end position="492"/>
    </location>
</feature>
<dbReference type="PANTHER" id="PTHR45803:SF5">
    <property type="entry name" value="SOX100B"/>
    <property type="match status" value="1"/>
</dbReference>
<feature type="compositionally biased region" description="Gly residues" evidence="6">
    <location>
        <begin position="164"/>
        <end position="180"/>
    </location>
</feature>
<comment type="subcellular location">
    <subcellularLocation>
        <location evidence="1">Nucleus</location>
    </subcellularLocation>
</comment>
<feature type="region of interest" description="Disordered" evidence="6">
    <location>
        <begin position="123"/>
        <end position="219"/>
    </location>
</feature>
<dbReference type="InterPro" id="IPR036910">
    <property type="entry name" value="HMG_box_dom_sf"/>
</dbReference>
<protein>
    <submittedName>
        <fullName evidence="7">Transcription factor SOX-9-like</fullName>
    </submittedName>
</protein>
<feature type="region of interest" description="Disordered" evidence="6">
    <location>
        <begin position="258"/>
        <end position="335"/>
    </location>
</feature>
<evidence type="ECO:0000256" key="2">
    <source>
        <dbReference type="ARBA" id="ARBA00023015"/>
    </source>
</evidence>
<dbReference type="Proteomes" id="UP000762676">
    <property type="component" value="Unassembled WGS sequence"/>
</dbReference>
<evidence type="ECO:0000256" key="6">
    <source>
        <dbReference type="SAM" id="MobiDB-lite"/>
    </source>
</evidence>
<dbReference type="EMBL" id="BMAT01003661">
    <property type="protein sequence ID" value="GFR59912.1"/>
    <property type="molecule type" value="Genomic_DNA"/>
</dbReference>
<feature type="compositionally biased region" description="Low complexity" evidence="6">
    <location>
        <begin position="444"/>
        <end position="459"/>
    </location>
</feature>
<evidence type="ECO:0000256" key="1">
    <source>
        <dbReference type="ARBA" id="ARBA00004123"/>
    </source>
</evidence>
<feature type="compositionally biased region" description="Polar residues" evidence="6">
    <location>
        <begin position="389"/>
        <end position="414"/>
    </location>
</feature>
<gene>
    <name evidence="7" type="ORF">ElyMa_001806500</name>
</gene>
<feature type="compositionally biased region" description="Polar residues" evidence="6">
    <location>
        <begin position="460"/>
        <end position="470"/>
    </location>
</feature>
<dbReference type="GO" id="GO:0000981">
    <property type="term" value="F:DNA-binding transcription factor activity, RNA polymerase II-specific"/>
    <property type="evidence" value="ECO:0007669"/>
    <property type="project" value="TreeGrafter"/>
</dbReference>
<reference evidence="7 8" key="1">
    <citation type="journal article" date="2021" name="Elife">
        <title>Chloroplast acquisition without the gene transfer in kleptoplastic sea slugs, Plakobranchus ocellatus.</title>
        <authorList>
            <person name="Maeda T."/>
            <person name="Takahashi S."/>
            <person name="Yoshida T."/>
            <person name="Shimamura S."/>
            <person name="Takaki Y."/>
            <person name="Nagai Y."/>
            <person name="Toyoda A."/>
            <person name="Suzuki Y."/>
            <person name="Arimoto A."/>
            <person name="Ishii H."/>
            <person name="Satoh N."/>
            <person name="Nishiyama T."/>
            <person name="Hasebe M."/>
            <person name="Maruyama T."/>
            <person name="Minagawa J."/>
            <person name="Obokata J."/>
            <person name="Shigenobu S."/>
        </authorList>
    </citation>
    <scope>NUCLEOTIDE SEQUENCE [LARGE SCALE GENOMIC DNA]</scope>
</reference>
<accession>A0AAV4EGW1</accession>
<evidence type="ECO:0000256" key="4">
    <source>
        <dbReference type="ARBA" id="ARBA00023163"/>
    </source>
</evidence>
<dbReference type="PANTHER" id="PTHR45803">
    <property type="entry name" value="SOX100B"/>
    <property type="match status" value="1"/>
</dbReference>
<sequence length="534" mass="56386">MLGLARCFPVCVEVRPRCAQIKPPERTRVKRVSHSKASAILPLFGQQLELSLDQQTPQDSSTIDGIRQSLAQHLPSGYRHEMKTVPGYGLEMKTVLSRAAISLYTLLNEGEKKPFVEEAERLRLQHKKDHPDYKYQPRRRKGPKGSGGPESSGVGGTSSSSRGGSSGGSSGAHKGGGGGARDTSSPSDECSSECSSQQGNSTGPPTPPVTPTQHDPAGLKSMYERRGHRGYVMGPGGHPIDFSGMDLSPEVIDQFDDQDLDQYLPPPGMPHHLQPPHNSSSHHHTEPAPPYGSYYGQGHSAPSSVQPGTSSWAPPSYRMSTSSSDSSPPCLPPYMASVPPGPAHMSAHMPAPYDLSDPTAAGTLSGNGSRSPTSASSIASSSSMAARAPQTSPQNLATSDNFLTSPESSSCKYRNSNGSGSGIDDGCGGGSLKVEQQHQHHSLRPSYRYDSPPSSSTSSGMYGQQFSSPPSAAPRYAVDSDHGPHGQMAGAYAPQPGHMGGYQYGMALHGRPGIFSAIPAAVPTEQGWSMERYG</sequence>
<dbReference type="AlphaFoldDB" id="A0AAV4EGW1"/>
<organism evidence="7 8">
    <name type="scientific">Elysia marginata</name>
    <dbReference type="NCBI Taxonomy" id="1093978"/>
    <lineage>
        <taxon>Eukaryota</taxon>
        <taxon>Metazoa</taxon>
        <taxon>Spiralia</taxon>
        <taxon>Lophotrochozoa</taxon>
        <taxon>Mollusca</taxon>
        <taxon>Gastropoda</taxon>
        <taxon>Heterobranchia</taxon>
        <taxon>Euthyneura</taxon>
        <taxon>Panpulmonata</taxon>
        <taxon>Sacoglossa</taxon>
        <taxon>Placobranchoidea</taxon>
        <taxon>Plakobranchidae</taxon>
        <taxon>Elysia</taxon>
    </lineage>
</organism>
<dbReference type="InterPro" id="IPR050917">
    <property type="entry name" value="SOX_TF"/>
</dbReference>
<comment type="caution">
    <text evidence="7">The sequence shown here is derived from an EMBL/GenBank/DDBJ whole genome shotgun (WGS) entry which is preliminary data.</text>
</comment>
<dbReference type="GO" id="GO:0000978">
    <property type="term" value="F:RNA polymerase II cis-regulatory region sequence-specific DNA binding"/>
    <property type="evidence" value="ECO:0007669"/>
    <property type="project" value="TreeGrafter"/>
</dbReference>
<evidence type="ECO:0000313" key="8">
    <source>
        <dbReference type="Proteomes" id="UP000762676"/>
    </source>
</evidence>
<feature type="compositionally biased region" description="Gly residues" evidence="6">
    <location>
        <begin position="144"/>
        <end position="156"/>
    </location>
</feature>
<proteinExistence type="predicted"/>
<name>A0AAV4EGW1_9GAST</name>
<feature type="compositionally biased region" description="Low complexity" evidence="6">
    <location>
        <begin position="369"/>
        <end position="388"/>
    </location>
</feature>
<keyword evidence="5" id="KW-0539">Nucleus</keyword>
<feature type="compositionally biased region" description="Basic and acidic residues" evidence="6">
    <location>
        <begin position="123"/>
        <end position="135"/>
    </location>
</feature>
<dbReference type="Gene3D" id="1.10.30.10">
    <property type="entry name" value="High mobility group box domain"/>
    <property type="match status" value="1"/>
</dbReference>
<dbReference type="GO" id="GO:0005634">
    <property type="term" value="C:nucleus"/>
    <property type="evidence" value="ECO:0007669"/>
    <property type="project" value="UniProtKB-SubCell"/>
</dbReference>
<feature type="compositionally biased region" description="Low complexity" evidence="6">
    <location>
        <begin position="182"/>
        <end position="203"/>
    </location>
</feature>
<feature type="compositionally biased region" description="Gly residues" evidence="6">
    <location>
        <begin position="419"/>
        <end position="431"/>
    </location>
</feature>
<dbReference type="SUPFAM" id="SSF47095">
    <property type="entry name" value="HMG-box"/>
    <property type="match status" value="1"/>
</dbReference>
<keyword evidence="2" id="KW-0805">Transcription regulation</keyword>